<keyword evidence="13" id="KW-1185">Reference proteome</keyword>
<evidence type="ECO:0000256" key="9">
    <source>
        <dbReference type="SAM" id="Phobius"/>
    </source>
</evidence>
<dbReference type="PANTHER" id="PTHR24223">
    <property type="entry name" value="ATP-BINDING CASSETTE SUB-FAMILY C"/>
    <property type="match status" value="1"/>
</dbReference>
<feature type="transmembrane region" description="Helical" evidence="9">
    <location>
        <begin position="334"/>
        <end position="363"/>
    </location>
</feature>
<evidence type="ECO:0000256" key="8">
    <source>
        <dbReference type="ARBA" id="ARBA00023136"/>
    </source>
</evidence>
<feature type="domain" description="ABC transmembrane type-1" evidence="11">
    <location>
        <begin position="98"/>
        <end position="350"/>
    </location>
</feature>
<dbReference type="Gene3D" id="3.40.50.300">
    <property type="entry name" value="P-loop containing nucleotide triphosphate hydrolases"/>
    <property type="match status" value="2"/>
</dbReference>
<dbReference type="InterPro" id="IPR003593">
    <property type="entry name" value="AAA+_ATPase"/>
</dbReference>
<dbReference type="CDD" id="cd18580">
    <property type="entry name" value="ABC_6TM_ABCC_D2"/>
    <property type="match status" value="1"/>
</dbReference>
<evidence type="ECO:0000256" key="5">
    <source>
        <dbReference type="ARBA" id="ARBA00022741"/>
    </source>
</evidence>
<comment type="caution">
    <text evidence="12">The sequence shown here is derived from an EMBL/GenBank/DDBJ whole genome shotgun (WGS) entry which is preliminary data.</text>
</comment>
<keyword evidence="7 9" id="KW-1133">Transmembrane helix</keyword>
<dbReference type="FunFam" id="3.40.50.300:FF:000163">
    <property type="entry name" value="Multidrug resistance-associated protein member 4"/>
    <property type="match status" value="1"/>
</dbReference>
<evidence type="ECO:0000313" key="12">
    <source>
        <dbReference type="EMBL" id="KAK5640038.1"/>
    </source>
</evidence>
<evidence type="ECO:0000256" key="4">
    <source>
        <dbReference type="ARBA" id="ARBA00022737"/>
    </source>
</evidence>
<feature type="domain" description="ABC transporter" evidence="10">
    <location>
        <begin position="1005"/>
        <end position="1238"/>
    </location>
</feature>
<dbReference type="EMBL" id="JAVRBK010000008">
    <property type="protein sequence ID" value="KAK5640038.1"/>
    <property type="molecule type" value="Genomic_DNA"/>
</dbReference>
<name>A0AAN7V6S5_9COLE</name>
<dbReference type="InterPro" id="IPR050173">
    <property type="entry name" value="ABC_transporter_C-like"/>
</dbReference>
<dbReference type="PANTHER" id="PTHR24223:SF448">
    <property type="entry name" value="FI20146P1-RELATED"/>
    <property type="match status" value="1"/>
</dbReference>
<dbReference type="Proteomes" id="UP001329430">
    <property type="component" value="Chromosome 8"/>
</dbReference>
<organism evidence="12 13">
    <name type="scientific">Pyrocoelia pectoralis</name>
    <dbReference type="NCBI Taxonomy" id="417401"/>
    <lineage>
        <taxon>Eukaryota</taxon>
        <taxon>Metazoa</taxon>
        <taxon>Ecdysozoa</taxon>
        <taxon>Arthropoda</taxon>
        <taxon>Hexapoda</taxon>
        <taxon>Insecta</taxon>
        <taxon>Pterygota</taxon>
        <taxon>Neoptera</taxon>
        <taxon>Endopterygota</taxon>
        <taxon>Coleoptera</taxon>
        <taxon>Polyphaga</taxon>
        <taxon>Elateriformia</taxon>
        <taxon>Elateroidea</taxon>
        <taxon>Lampyridae</taxon>
        <taxon>Lampyrinae</taxon>
        <taxon>Pyrocoelia</taxon>
    </lineage>
</organism>
<evidence type="ECO:0000259" key="11">
    <source>
        <dbReference type="PROSITE" id="PS50929"/>
    </source>
</evidence>
<feature type="transmembrane region" description="Helical" evidence="9">
    <location>
        <begin position="825"/>
        <end position="857"/>
    </location>
</feature>
<comment type="subcellular location">
    <subcellularLocation>
        <location evidence="1">Membrane</location>
        <topology evidence="1">Multi-pass membrane protein</topology>
    </subcellularLocation>
</comment>
<dbReference type="Gene3D" id="1.20.1560.10">
    <property type="entry name" value="ABC transporter type 1, transmembrane domain"/>
    <property type="match status" value="2"/>
</dbReference>
<feature type="transmembrane region" description="Helical" evidence="9">
    <location>
        <begin position="216"/>
        <end position="232"/>
    </location>
</feature>
<dbReference type="InterPro" id="IPR036640">
    <property type="entry name" value="ABC1_TM_sf"/>
</dbReference>
<evidence type="ECO:0000313" key="13">
    <source>
        <dbReference type="Proteomes" id="UP001329430"/>
    </source>
</evidence>
<dbReference type="GO" id="GO:0005524">
    <property type="term" value="F:ATP binding"/>
    <property type="evidence" value="ECO:0007669"/>
    <property type="project" value="UniProtKB-KW"/>
</dbReference>
<feature type="transmembrane region" description="Helical" evidence="9">
    <location>
        <begin position="88"/>
        <end position="109"/>
    </location>
</feature>
<dbReference type="SUPFAM" id="SSF52540">
    <property type="entry name" value="P-loop containing nucleoside triphosphate hydrolases"/>
    <property type="match status" value="2"/>
</dbReference>
<feature type="domain" description="ABC transmembrane type-1" evidence="11">
    <location>
        <begin position="699"/>
        <end position="969"/>
    </location>
</feature>
<reference evidence="12 13" key="1">
    <citation type="journal article" date="2024" name="Insects">
        <title>An Improved Chromosome-Level Genome Assembly of the Firefly Pyrocoelia pectoralis.</title>
        <authorList>
            <person name="Fu X."/>
            <person name="Meyer-Rochow V.B."/>
            <person name="Ballantyne L."/>
            <person name="Zhu X."/>
        </authorList>
    </citation>
    <scope>NUCLEOTIDE SEQUENCE [LARGE SCALE GENOMIC DNA]</scope>
    <source>
        <strain evidence="12">XCY_ONT2</strain>
    </source>
</reference>
<feature type="domain" description="ABC transporter" evidence="10">
    <location>
        <begin position="414"/>
        <end position="634"/>
    </location>
</feature>
<dbReference type="SMART" id="SM00382">
    <property type="entry name" value="AAA"/>
    <property type="match status" value="2"/>
</dbReference>
<dbReference type="FunFam" id="1.20.1560.10:FF:000026">
    <property type="entry name" value="Multidrug resistance-associated protein lethal(2)03659"/>
    <property type="match status" value="1"/>
</dbReference>
<dbReference type="Pfam" id="PF00664">
    <property type="entry name" value="ABC_membrane"/>
    <property type="match status" value="2"/>
</dbReference>
<dbReference type="Pfam" id="PF00005">
    <property type="entry name" value="ABC_tran"/>
    <property type="match status" value="2"/>
</dbReference>
<feature type="transmembrane region" description="Helical" evidence="9">
    <location>
        <begin position="913"/>
        <end position="933"/>
    </location>
</feature>
<keyword evidence="4" id="KW-0677">Repeat</keyword>
<dbReference type="AlphaFoldDB" id="A0AAN7V6S5"/>
<proteinExistence type="predicted"/>
<dbReference type="InterPro" id="IPR044726">
    <property type="entry name" value="ABCC_6TM_D2"/>
</dbReference>
<keyword evidence="5" id="KW-0547">Nucleotide-binding</keyword>
<dbReference type="InterPro" id="IPR027417">
    <property type="entry name" value="P-loop_NTPase"/>
</dbReference>
<dbReference type="FunFam" id="3.40.50.300:FF:000973">
    <property type="entry name" value="Multidrug resistance-associated protein 4"/>
    <property type="match status" value="1"/>
</dbReference>
<dbReference type="PROSITE" id="PS50893">
    <property type="entry name" value="ABC_TRANSPORTER_2"/>
    <property type="match status" value="2"/>
</dbReference>
<keyword evidence="2" id="KW-0813">Transport</keyword>
<evidence type="ECO:0000256" key="2">
    <source>
        <dbReference type="ARBA" id="ARBA00022448"/>
    </source>
</evidence>
<feature type="transmembrane region" description="Helical" evidence="9">
    <location>
        <begin position="939"/>
        <end position="961"/>
    </location>
</feature>
<evidence type="ECO:0000256" key="6">
    <source>
        <dbReference type="ARBA" id="ARBA00022840"/>
    </source>
</evidence>
<evidence type="ECO:0000259" key="10">
    <source>
        <dbReference type="PROSITE" id="PS50893"/>
    </source>
</evidence>
<dbReference type="InterPro" id="IPR011527">
    <property type="entry name" value="ABC1_TM_dom"/>
</dbReference>
<feature type="transmembrane region" description="Helical" evidence="9">
    <location>
        <begin position="699"/>
        <end position="721"/>
    </location>
</feature>
<accession>A0AAN7V6S5</accession>
<dbReference type="PROSITE" id="PS50929">
    <property type="entry name" value="ABC_TM1F"/>
    <property type="match status" value="2"/>
</dbReference>
<keyword evidence="6" id="KW-0067">ATP-binding</keyword>
<dbReference type="FunFam" id="1.20.1560.10:FF:000014">
    <property type="entry name" value="Multidrug resistance-associated protein member 4"/>
    <property type="match status" value="1"/>
</dbReference>
<keyword evidence="8 9" id="KW-0472">Membrane</keyword>
<evidence type="ECO:0000256" key="7">
    <source>
        <dbReference type="ARBA" id="ARBA00022989"/>
    </source>
</evidence>
<dbReference type="GO" id="GO:0016887">
    <property type="term" value="F:ATP hydrolysis activity"/>
    <property type="evidence" value="ECO:0007669"/>
    <property type="project" value="InterPro"/>
</dbReference>
<evidence type="ECO:0000256" key="1">
    <source>
        <dbReference type="ARBA" id="ARBA00004141"/>
    </source>
</evidence>
<protein>
    <submittedName>
        <fullName evidence="12">Uncharacterized protein</fullName>
    </submittedName>
</protein>
<sequence>MDGKLRHTKQANPRENASIFCIPTFLYALPIFLKGLRKKLTEEDVYETLFDCRAGLLGEKLEKLWKEEVEKCHKTKTKPSLRNPLLRLFWFENLMNGLMLLVLEVIISFSRPLQCVLIGQLITICSSPKDAKKEEIYFYGAAVVCCSFLISSLTHPFLLVTQSLGLKLRVCCSSLVYRKILKLRLDVFDKNSSGKILTLVTNDSNRFNDLPLTMQYIWIGILQVIVITYLVYREFEISSLFGTCSIITFVPIYLLSGKICKQLRSKTVAKTDERIRTMKEIINGIQVVKMYNWERYFSNLVSVYRRMEIRSIRFSSYIKGGFASIHLFLQRTSVFITILAFVLFGNNISAVNAFKLVCFYIVFRATVNMHLPKGIYLLMESAVPLERLSEFLLCDETKEEKEICLKGSDDAIILHNVSVHKSEETFDLLSGISFNIKRGHLVAIVGPVGGGKTSLMHVILKELGYSSGSLEISGSCSYAPQEPWIFTSTVRQNIIFSNSIKQERYDEVLNVCELKHDLSVLSHHDLTIVGDRGASLSGGQRARIGLARAVYRDADIYILDDPLSAVDPQVGQTIFDKCIKSFLNGKTVLLITHQIQYLQAVDEIIILSNGTVVAKGNFAELSSQNFNFEKLLCKASVDMSTVCHVVPLNDQTKSSQDAVTNGVSVTAVTEERVVSGVVSTSVYTTYFTIGGNRIGLCCIFALFVVTQAFASGADYFIAYWVNVEQIRSQSETETYIGMSTTVFIYIYSSIIFGLIVFTVATVITLHSITMRSSTKLHNSMFNSIISAPLRFFHLNHSGRILNRFSKDIETIDEILPLLISDVFQFGFSAVGAIILMAIVNYVILFPALIVIVIVHYLRKFYLASGRSLKRVEASTRSPVLGHISATIQGLTTIRAFDLNTSASYMFITTSRAFGYWTDIICNILNTCAIFLLLTNNDVFGGNIGLTISQSMGLLGIVQYVIRQYAEMENSMTSVERVLEYTLLEPESRDECVTEAPAHWPERGQIVFDSVTLRYSPEDPLVLNRINVIINPCAKIGVVGRTGAGKSSLIGSLFRLSEFTGSIIIDGIDTKTIPLSDLRSKISIIPQQPTIFSGSIRNNLDPFQEHSDATLWKTLADVELKTVVKDLLSGLNSDITEGGVNFSVGERQLICLARAMLKSNRILVLDEATANVDPQTDLLIQKAVRKNFSHCTVITIAHRLDTVIDSDKVLVLDDGKVVEFDHPYVLLQDSNGAFKGMVRHMDKSSSDSLEMIAKMVIFK</sequence>
<feature type="transmembrane region" description="Helical" evidence="9">
    <location>
        <begin position="136"/>
        <end position="160"/>
    </location>
</feature>
<evidence type="ECO:0000256" key="3">
    <source>
        <dbReference type="ARBA" id="ARBA00022692"/>
    </source>
</evidence>
<dbReference type="PROSITE" id="PS00211">
    <property type="entry name" value="ABC_TRANSPORTER_1"/>
    <property type="match status" value="2"/>
</dbReference>
<dbReference type="InterPro" id="IPR017871">
    <property type="entry name" value="ABC_transporter-like_CS"/>
</dbReference>
<dbReference type="GO" id="GO:0016020">
    <property type="term" value="C:membrane"/>
    <property type="evidence" value="ECO:0007669"/>
    <property type="project" value="UniProtKB-SubCell"/>
</dbReference>
<dbReference type="CDD" id="cd03244">
    <property type="entry name" value="ABCC_MRP_domain2"/>
    <property type="match status" value="1"/>
</dbReference>
<dbReference type="GO" id="GO:0140359">
    <property type="term" value="F:ABC-type transporter activity"/>
    <property type="evidence" value="ECO:0007669"/>
    <property type="project" value="InterPro"/>
</dbReference>
<keyword evidence="3 9" id="KW-0812">Transmembrane</keyword>
<feature type="transmembrane region" description="Helical" evidence="9">
    <location>
        <begin position="238"/>
        <end position="256"/>
    </location>
</feature>
<dbReference type="SUPFAM" id="SSF90123">
    <property type="entry name" value="ABC transporter transmembrane region"/>
    <property type="match status" value="2"/>
</dbReference>
<feature type="transmembrane region" description="Helical" evidence="9">
    <location>
        <begin position="742"/>
        <end position="768"/>
    </location>
</feature>
<dbReference type="InterPro" id="IPR003439">
    <property type="entry name" value="ABC_transporter-like_ATP-bd"/>
</dbReference>
<gene>
    <name evidence="12" type="ORF">RI129_010849</name>
</gene>
<dbReference type="CDD" id="cd03250">
    <property type="entry name" value="ABCC_MRP_domain1"/>
    <property type="match status" value="1"/>
</dbReference>